<feature type="compositionally biased region" description="Polar residues" evidence="7">
    <location>
        <begin position="179"/>
        <end position="190"/>
    </location>
</feature>
<name>A0A6S7GJG4_PARCT</name>
<keyword evidence="5 8" id="KW-1133">Transmembrane helix</keyword>
<dbReference type="OrthoDB" id="1641903at2759"/>
<comment type="caution">
    <text evidence="9">The sequence shown here is derived from an EMBL/GenBank/DDBJ whole genome shotgun (WGS) entry which is preliminary data.</text>
</comment>
<protein>
    <submittedName>
        <fullName evidence="9">Solute carrier family 23 member 2-like isoform X1</fullName>
    </submittedName>
</protein>
<evidence type="ECO:0000256" key="4">
    <source>
        <dbReference type="ARBA" id="ARBA00022692"/>
    </source>
</evidence>
<proteinExistence type="inferred from homology"/>
<sequence>MITLGILGKFGALFSTIPDPVVGGVFCCMFGMITAVGISNLQYVDLNSVRNLFIIGFAFLMGFAVPDYFQKNDNAIDTGVVEIDQILTVLLKTSMAVGGILSVILDNLVPGTPEERGLIQWQGIKPKEKDGTAMRDLKVYDLPFGIGNSWKISKFLPFMPYYPEETSEREEEPVALQEYRSTTDGGNKTS</sequence>
<reference evidence="9" key="1">
    <citation type="submission" date="2020-04" db="EMBL/GenBank/DDBJ databases">
        <authorList>
            <person name="Alioto T."/>
            <person name="Alioto T."/>
            <person name="Gomez Garrido J."/>
        </authorList>
    </citation>
    <scope>NUCLEOTIDE SEQUENCE</scope>
    <source>
        <strain evidence="9">A484AB</strain>
    </source>
</reference>
<evidence type="ECO:0000256" key="7">
    <source>
        <dbReference type="SAM" id="MobiDB-lite"/>
    </source>
</evidence>
<comment type="similarity">
    <text evidence="2">Belongs to the nucleobase:cation symporter-2 (NCS2) (TC 2.A.40) family.</text>
</comment>
<evidence type="ECO:0000313" key="9">
    <source>
        <dbReference type="EMBL" id="CAB3989772.1"/>
    </source>
</evidence>
<keyword evidence="6 8" id="KW-0472">Membrane</keyword>
<organism evidence="9 10">
    <name type="scientific">Paramuricea clavata</name>
    <name type="common">Red gorgonian</name>
    <name type="synonym">Violescent sea-whip</name>
    <dbReference type="NCBI Taxonomy" id="317549"/>
    <lineage>
        <taxon>Eukaryota</taxon>
        <taxon>Metazoa</taxon>
        <taxon>Cnidaria</taxon>
        <taxon>Anthozoa</taxon>
        <taxon>Octocorallia</taxon>
        <taxon>Malacalcyonacea</taxon>
        <taxon>Plexauridae</taxon>
        <taxon>Paramuricea</taxon>
    </lineage>
</organism>
<feature type="transmembrane region" description="Helical" evidence="8">
    <location>
        <begin position="20"/>
        <end position="39"/>
    </location>
</feature>
<evidence type="ECO:0000256" key="6">
    <source>
        <dbReference type="ARBA" id="ARBA00023136"/>
    </source>
</evidence>
<gene>
    <name evidence="9" type="ORF">PACLA_8A030625</name>
</gene>
<dbReference type="PANTHER" id="PTHR11119">
    <property type="entry name" value="XANTHINE-URACIL / VITAMIN C PERMEASE FAMILY MEMBER"/>
    <property type="match status" value="1"/>
</dbReference>
<dbReference type="Proteomes" id="UP001152795">
    <property type="component" value="Unassembled WGS sequence"/>
</dbReference>
<evidence type="ECO:0000313" key="10">
    <source>
        <dbReference type="Proteomes" id="UP001152795"/>
    </source>
</evidence>
<dbReference type="PROSITE" id="PS01116">
    <property type="entry name" value="XANTH_URACIL_PERMASE"/>
    <property type="match status" value="1"/>
</dbReference>
<dbReference type="InterPro" id="IPR006042">
    <property type="entry name" value="Xan_ur_permease"/>
</dbReference>
<dbReference type="GO" id="GO:0005886">
    <property type="term" value="C:plasma membrane"/>
    <property type="evidence" value="ECO:0007669"/>
    <property type="project" value="UniProtKB-ARBA"/>
</dbReference>
<keyword evidence="3" id="KW-0813">Transport</keyword>
<evidence type="ECO:0000256" key="8">
    <source>
        <dbReference type="SAM" id="Phobius"/>
    </source>
</evidence>
<dbReference type="Pfam" id="PF00860">
    <property type="entry name" value="Xan_ur_permease"/>
    <property type="match status" value="1"/>
</dbReference>
<dbReference type="InterPro" id="IPR006043">
    <property type="entry name" value="NCS2"/>
</dbReference>
<evidence type="ECO:0000256" key="5">
    <source>
        <dbReference type="ARBA" id="ARBA00022989"/>
    </source>
</evidence>
<accession>A0A6S7GJG4</accession>
<dbReference type="EMBL" id="CACRXK020001549">
    <property type="protein sequence ID" value="CAB3989772.1"/>
    <property type="molecule type" value="Genomic_DNA"/>
</dbReference>
<keyword evidence="4 8" id="KW-0812">Transmembrane</keyword>
<keyword evidence="10" id="KW-1185">Reference proteome</keyword>
<evidence type="ECO:0000256" key="1">
    <source>
        <dbReference type="ARBA" id="ARBA00004141"/>
    </source>
</evidence>
<evidence type="ECO:0000256" key="3">
    <source>
        <dbReference type="ARBA" id="ARBA00022448"/>
    </source>
</evidence>
<comment type="subcellular location">
    <subcellularLocation>
        <location evidence="1">Membrane</location>
        <topology evidence="1">Multi-pass membrane protein</topology>
    </subcellularLocation>
</comment>
<evidence type="ECO:0000256" key="2">
    <source>
        <dbReference type="ARBA" id="ARBA00008821"/>
    </source>
</evidence>
<feature type="transmembrane region" description="Helical" evidence="8">
    <location>
        <begin position="51"/>
        <end position="69"/>
    </location>
</feature>
<feature type="region of interest" description="Disordered" evidence="7">
    <location>
        <begin position="166"/>
        <end position="190"/>
    </location>
</feature>
<dbReference type="GO" id="GO:0022857">
    <property type="term" value="F:transmembrane transporter activity"/>
    <property type="evidence" value="ECO:0007669"/>
    <property type="project" value="InterPro"/>
</dbReference>
<dbReference type="AlphaFoldDB" id="A0A6S7GJG4"/>